<accession>A0A6J5ARE8</accession>
<evidence type="ECO:0000313" key="1">
    <source>
        <dbReference type="EMBL" id="CAB3677269.1"/>
    </source>
</evidence>
<dbReference type="Proteomes" id="UP000494255">
    <property type="component" value="Unassembled WGS sequence"/>
</dbReference>
<evidence type="ECO:0000313" key="2">
    <source>
        <dbReference type="Proteomes" id="UP000494255"/>
    </source>
</evidence>
<name>A0A6J5ARE8_9BURK</name>
<dbReference type="RefSeq" id="WP_175050642.1">
    <property type="nucleotide sequence ID" value="NZ_CADIKC010000002.1"/>
</dbReference>
<keyword evidence="2" id="KW-1185">Reference proteome</keyword>
<dbReference type="AlphaFoldDB" id="A0A6J5ARE8"/>
<gene>
    <name evidence="1" type="ORF">LMG24238_02429</name>
</gene>
<sequence length="335" mass="37205">MTVSTSTTWRVADAISVCQPPSLSRGGYVLVDPGAFPDAGELASLYGRMCVPTNWGKDFTGLPMLIDLRQCDAGRIEWLESSLSDELDAQQRFPLIQPRVFAFLETLVSADAFAAHLAQQMLVLPIDRTGNRSGSGALWRFFDPRVFANLCWLLDTDQLTALTGPVSTWRFPWFGNWFELAMPVVRIAGVDSAERIAGFARIDIEVWERAQRIALVNQVLARLALSPALHWPQRASVANRIEAALAVAKNRLRWHQPDDQARYAEHVVRCGPAFLNHPKLAPYWTLREAQETPGSWADLAALLTIEESNILAQQAMNIVQTLPPAEFSNTAALEA</sequence>
<protein>
    <submittedName>
        <fullName evidence="1">Uncharacterized protein</fullName>
    </submittedName>
</protein>
<dbReference type="EMBL" id="CADIKC010000002">
    <property type="protein sequence ID" value="CAB3677269.1"/>
    <property type="molecule type" value="Genomic_DNA"/>
</dbReference>
<organism evidence="1 2">
    <name type="scientific">Paraburkholderia sediminicola</name>
    <dbReference type="NCBI Taxonomy" id="458836"/>
    <lineage>
        <taxon>Bacteria</taxon>
        <taxon>Pseudomonadati</taxon>
        <taxon>Pseudomonadota</taxon>
        <taxon>Betaproteobacteria</taxon>
        <taxon>Burkholderiales</taxon>
        <taxon>Burkholderiaceae</taxon>
        <taxon>Paraburkholderia</taxon>
    </lineage>
</organism>
<reference evidence="1 2" key="1">
    <citation type="submission" date="2020-04" db="EMBL/GenBank/DDBJ databases">
        <authorList>
            <person name="De Canck E."/>
        </authorList>
    </citation>
    <scope>NUCLEOTIDE SEQUENCE [LARGE SCALE GENOMIC DNA]</scope>
    <source>
        <strain evidence="1 2">LMG 24238</strain>
    </source>
</reference>
<dbReference type="GeneID" id="97041060"/>
<proteinExistence type="predicted"/>